<dbReference type="Proteomes" id="UP001443914">
    <property type="component" value="Unassembled WGS sequence"/>
</dbReference>
<protein>
    <submittedName>
        <fullName evidence="3">Uncharacterized protein</fullName>
    </submittedName>
</protein>
<evidence type="ECO:0000313" key="3">
    <source>
        <dbReference type="EMBL" id="KAK9735039.1"/>
    </source>
</evidence>
<dbReference type="PANTHER" id="PTHR35107:SF2">
    <property type="entry name" value="EXPRESSED PROTEIN"/>
    <property type="match status" value="1"/>
</dbReference>
<keyword evidence="1" id="KW-0472">Membrane</keyword>
<dbReference type="PANTHER" id="PTHR35107">
    <property type="entry name" value="EXPRESSED PROTEIN"/>
    <property type="match status" value="1"/>
</dbReference>
<organism evidence="3 4">
    <name type="scientific">Saponaria officinalis</name>
    <name type="common">Common soapwort</name>
    <name type="synonym">Lychnis saponaria</name>
    <dbReference type="NCBI Taxonomy" id="3572"/>
    <lineage>
        <taxon>Eukaryota</taxon>
        <taxon>Viridiplantae</taxon>
        <taxon>Streptophyta</taxon>
        <taxon>Embryophyta</taxon>
        <taxon>Tracheophyta</taxon>
        <taxon>Spermatophyta</taxon>
        <taxon>Magnoliopsida</taxon>
        <taxon>eudicotyledons</taxon>
        <taxon>Gunneridae</taxon>
        <taxon>Pentapetalae</taxon>
        <taxon>Caryophyllales</taxon>
        <taxon>Caryophyllaceae</taxon>
        <taxon>Caryophylleae</taxon>
        <taxon>Saponaria</taxon>
    </lineage>
</organism>
<keyword evidence="1" id="KW-1133">Transmembrane helix</keyword>
<comment type="caution">
    <text evidence="3">The sequence shown here is derived from an EMBL/GenBank/DDBJ whole genome shotgun (WGS) entry which is preliminary data.</text>
</comment>
<keyword evidence="2" id="KW-0732">Signal</keyword>
<accession>A0AAW1LIX2</accession>
<sequence>MATKPLFLPTLSLLLLLAVAATTVSGRPGIPFHPCNTLIISTYSVSLHPNHPTSDLFIMDLRPLRLPRHHHHLHHFLPRHHLPFPRRAELIPTFAADKTEMTDLPLGFSSLKERTKDILSVVASLLFGAFCGALTASTMYLVWSLLNYRHQDDGFSSDSEDDDDIFNPKKSHYVAIPSSALVEEKVADSTDAEVTV</sequence>
<dbReference type="EMBL" id="JBDFQZ010000004">
    <property type="protein sequence ID" value="KAK9735039.1"/>
    <property type="molecule type" value="Genomic_DNA"/>
</dbReference>
<evidence type="ECO:0000313" key="4">
    <source>
        <dbReference type="Proteomes" id="UP001443914"/>
    </source>
</evidence>
<reference evidence="3" key="1">
    <citation type="submission" date="2024-03" db="EMBL/GenBank/DDBJ databases">
        <title>WGS assembly of Saponaria officinalis var. Norfolk2.</title>
        <authorList>
            <person name="Jenkins J."/>
            <person name="Shu S."/>
            <person name="Grimwood J."/>
            <person name="Barry K."/>
            <person name="Goodstein D."/>
            <person name="Schmutz J."/>
            <person name="Leebens-Mack J."/>
            <person name="Osbourn A."/>
        </authorList>
    </citation>
    <scope>NUCLEOTIDE SEQUENCE [LARGE SCALE GENOMIC DNA]</scope>
    <source>
        <strain evidence="3">JIC</strain>
    </source>
</reference>
<name>A0AAW1LIX2_SAPOF</name>
<dbReference type="AlphaFoldDB" id="A0AAW1LIX2"/>
<evidence type="ECO:0000256" key="2">
    <source>
        <dbReference type="SAM" id="SignalP"/>
    </source>
</evidence>
<gene>
    <name evidence="3" type="ORF">RND81_04G179500</name>
</gene>
<feature type="chain" id="PRO_5043351466" evidence="2">
    <location>
        <begin position="27"/>
        <end position="196"/>
    </location>
</feature>
<evidence type="ECO:0000256" key="1">
    <source>
        <dbReference type="SAM" id="Phobius"/>
    </source>
</evidence>
<feature type="signal peptide" evidence="2">
    <location>
        <begin position="1"/>
        <end position="26"/>
    </location>
</feature>
<feature type="transmembrane region" description="Helical" evidence="1">
    <location>
        <begin position="118"/>
        <end position="143"/>
    </location>
</feature>
<keyword evidence="1" id="KW-0812">Transmembrane</keyword>
<proteinExistence type="predicted"/>
<keyword evidence="4" id="KW-1185">Reference proteome</keyword>